<sequence>MKPSIIKISKLFIGNGFGVGKSKGRYLFAKDITKGYMLSISDNGTDILSPVDPDTLERNTIARMKEVDEKTLSDYFHLDEHKQSHIDWIGATVNVLLLTPEKDKEKLKNYIIYSTWPAIRIAFVEAPTKNCLIIFDRTCTRETRQHVVDDIYQKGLETVTDIWSMTKLLAMTDHFGILAPEMCMEVVLRLAFGKSNNAHKTPSLTAPQKQ</sequence>
<dbReference type="EMBL" id="JAMXLY010000014">
    <property type="protein sequence ID" value="MCO6025245.1"/>
    <property type="molecule type" value="Genomic_DNA"/>
</dbReference>
<name>A0ABT1BVY7_9BACT</name>
<reference evidence="1 2" key="1">
    <citation type="submission" date="2022-06" db="EMBL/GenBank/DDBJ databases">
        <title>A taxonomic note on the genus Prevotella: Description of four novel genera and emended description of the genera Hallella and Xylanibacter.</title>
        <authorList>
            <person name="Hitch T.C.A."/>
        </authorList>
    </citation>
    <scope>NUCLEOTIDE SEQUENCE [LARGE SCALE GENOMIC DNA]</scope>
    <source>
        <strain evidence="1 2">DSM 100619</strain>
    </source>
</reference>
<dbReference type="RefSeq" id="WP_252760607.1">
    <property type="nucleotide sequence ID" value="NZ_JAMXLY010000014.1"/>
</dbReference>
<accession>A0ABT1BVY7</accession>
<evidence type="ECO:0000313" key="2">
    <source>
        <dbReference type="Proteomes" id="UP001204015"/>
    </source>
</evidence>
<comment type="caution">
    <text evidence="1">The sequence shown here is derived from an EMBL/GenBank/DDBJ whole genome shotgun (WGS) entry which is preliminary data.</text>
</comment>
<gene>
    <name evidence="1" type="ORF">NG821_05230</name>
</gene>
<proteinExistence type="predicted"/>
<organism evidence="1 2">
    <name type="scientific">Segatella cerevisiae</name>
    <dbReference type="NCBI Taxonomy" id="2053716"/>
    <lineage>
        <taxon>Bacteria</taxon>
        <taxon>Pseudomonadati</taxon>
        <taxon>Bacteroidota</taxon>
        <taxon>Bacteroidia</taxon>
        <taxon>Bacteroidales</taxon>
        <taxon>Prevotellaceae</taxon>
        <taxon>Segatella</taxon>
    </lineage>
</organism>
<dbReference type="Proteomes" id="UP001204015">
    <property type="component" value="Unassembled WGS sequence"/>
</dbReference>
<protein>
    <submittedName>
        <fullName evidence="1">Uncharacterized protein</fullName>
    </submittedName>
</protein>
<keyword evidence="2" id="KW-1185">Reference proteome</keyword>
<evidence type="ECO:0000313" key="1">
    <source>
        <dbReference type="EMBL" id="MCO6025245.1"/>
    </source>
</evidence>